<reference evidence="1" key="1">
    <citation type="book" date="2014" name="THE 24TH EUROPEAN CONGRESS OF CLINICAL MICROBIOLOGY AND INFECTIOUS DISEASES" publisher="ECCMID 2014" city="Barcelona, Spain">
        <title>Identification of resistance genes in three multidrug-resistant Bacteroides fragilis isolates by whole genome sequencing.</title>
        <editorList>
            <person name="Unknown"/>
            <person name="A."/>
        </editorList>
        <authorList>
            <person name="Sydenham T.V."/>
            <person name="Hasman H."/>
            <person name="Wang M."/>
            <person name="Soki J."/>
            <person name="Nagy E."/>
            <person name="Justesen U.S."/>
        </authorList>
    </citation>
    <scope>NUCLEOTIDE SEQUENCE</scope>
    <source>
        <strain evidence="1">DCMOUH0018B</strain>
    </source>
</reference>
<dbReference type="EMBL" id="JAPUAC010000010">
    <property type="protein sequence ID" value="MCZ2655214.1"/>
    <property type="molecule type" value="Genomic_DNA"/>
</dbReference>
<reference evidence="2" key="4">
    <citation type="submission" date="2022-12" db="EMBL/GenBank/DDBJ databases">
        <title>Development of a Multilocus Sequence Typing Scheme for Bacteroides fragilis Based on Whole Genome Sequencing Data and Clinical Application.</title>
        <authorList>
            <person name="Nielsen F.D."/>
            <person name="Justesen U.S."/>
        </authorList>
    </citation>
    <scope>NUCLEOTIDE SEQUENCE</scope>
    <source>
        <strain evidence="2">BF_BC_ODE_DK_2015_2</strain>
    </source>
</reference>
<reference evidence="3 4" key="3">
    <citation type="submission" date="2018-08" db="EMBL/GenBank/DDBJ databases">
        <title>A genome reference for cultivated species of the human gut microbiota.</title>
        <authorList>
            <person name="Zou Y."/>
            <person name="Xue W."/>
            <person name="Luo G."/>
        </authorList>
    </citation>
    <scope>NUCLEOTIDE SEQUENCE [LARGE SCALE GENOMIC DNA]</scope>
    <source>
        <strain evidence="3 4">AM18-6</strain>
    </source>
</reference>
<dbReference type="PROSITE" id="PS51257">
    <property type="entry name" value="PROKAR_LIPOPROTEIN"/>
    <property type="match status" value="1"/>
</dbReference>
<evidence type="ECO:0000313" key="2">
    <source>
        <dbReference type="EMBL" id="MCZ2655214.1"/>
    </source>
</evidence>
<dbReference type="Pfam" id="PF16120">
    <property type="entry name" value="DUF4836"/>
    <property type="match status" value="1"/>
</dbReference>
<name>A0A0I9S6L2_BACFG</name>
<dbReference type="PATRIC" id="fig|817.52.peg.1834"/>
<dbReference type="Proteomes" id="UP001075704">
    <property type="component" value="Unassembled WGS sequence"/>
</dbReference>
<gene>
    <name evidence="3" type="ORF">DW228_05755</name>
    <name evidence="1" type="ORF">EE52_0218015</name>
    <name evidence="2" type="ORF">O1422_13665</name>
</gene>
<dbReference type="EMBL" id="QRJE01000007">
    <property type="protein sequence ID" value="RHH14630.1"/>
    <property type="molecule type" value="Genomic_DNA"/>
</dbReference>
<organism evidence="1">
    <name type="scientific">Bacteroides fragilis</name>
    <dbReference type="NCBI Taxonomy" id="817"/>
    <lineage>
        <taxon>Bacteria</taxon>
        <taxon>Pseudomonadati</taxon>
        <taxon>Bacteroidota</taxon>
        <taxon>Bacteroidia</taxon>
        <taxon>Bacteroidales</taxon>
        <taxon>Bacteroidaceae</taxon>
        <taxon>Bacteroides</taxon>
    </lineage>
</organism>
<comment type="caution">
    <text evidence="1">The sequence shown here is derived from an EMBL/GenBank/DDBJ whole genome shotgun (WGS) entry which is preliminary data.</text>
</comment>
<evidence type="ECO:0000313" key="1">
    <source>
        <dbReference type="EMBL" id="KFX73468.1"/>
    </source>
</evidence>
<proteinExistence type="predicted"/>
<sequence>MVKRMISRLSVLGVLIVFMAACSKKAEYIHVIPADASAVASVNLNTLADKAGLNDKENEGMKQKMMEALKSGMNAAAFQQLEKIMKDPSQSGIDIKAPVFVFTSKTFITPAMVAKVSNIDDLRASLDLMAKEGICQPIAEEDGYSFTTLQKNSLLVFNENAAVLTEAYGTSQMDVAKQTISTLLKQTEENSIMKNSGFKKMQNQKGDINFFASMDAVPKIYSQQISMGLSSQLDLSEVMAVGNLNFEKGKIALQIETYSDNAETDALLKKQAQAVKKLNTTFLQNFPESTLAFLNIGVNGAAFYDLLLNNEEFRRNVSLAKAEEVKSLFASFDGDISIGLINVTMNSAPTFAAYADAKNGNALKALYDKKKELKLGRNEDIIQLGENEYVYKSNTNNVFFGIRNKQMYATNDELLYKNISKPVDKSIKDAGYVSEMKGKNVFFVINMDAILDLPVVKMITGFGGEEYQTYYKLASQISYIEAFSDSEGKTETAILLKNKDVNALKQIVDFAKQFAGM</sequence>
<dbReference type="InterPro" id="IPR032276">
    <property type="entry name" value="DUF4836"/>
</dbReference>
<protein>
    <submittedName>
        <fullName evidence="2">DUF4836 family protein</fullName>
    </submittedName>
</protein>
<dbReference type="Proteomes" id="UP000266644">
    <property type="component" value="Unassembled WGS sequence"/>
</dbReference>
<reference evidence="1" key="2">
    <citation type="submission" date="2014-07" db="EMBL/GenBank/DDBJ databases">
        <title>Genetics and epidemiology of antimicrobial resistance in B. fragilis group.</title>
        <authorList>
            <person name="Sydenham T.V."/>
            <person name="Hasman H."/>
            <person name="Kemp M."/>
            <person name="Justesen U.S."/>
        </authorList>
    </citation>
    <scope>NUCLEOTIDE SEQUENCE [LARGE SCALE GENOMIC DNA]</scope>
    <source>
        <strain evidence="1">DCMOUH0018B</strain>
    </source>
</reference>
<dbReference type="RefSeq" id="WP_032542826.1">
    <property type="nucleotide sequence ID" value="NZ_CAEUHN010000018.1"/>
</dbReference>
<evidence type="ECO:0000313" key="3">
    <source>
        <dbReference type="EMBL" id="RHH14630.1"/>
    </source>
</evidence>
<evidence type="ECO:0000313" key="4">
    <source>
        <dbReference type="Proteomes" id="UP000266644"/>
    </source>
</evidence>
<dbReference type="AlphaFoldDB" id="A0A0I9S6L2"/>
<dbReference type="EMBL" id="JMZZ02000219">
    <property type="protein sequence ID" value="KFX73468.1"/>
    <property type="molecule type" value="Genomic_DNA"/>
</dbReference>
<accession>A0A0I9S6L2</accession>